<dbReference type="PANTHER" id="PTHR43301:SF3">
    <property type="entry name" value="ARABINAN ENDO-1,5-ALPHA-L-ARABINOSIDASE A-RELATED"/>
    <property type="match status" value="1"/>
</dbReference>
<accession>A0ABW0L0P2</accession>
<evidence type="ECO:0000313" key="2">
    <source>
        <dbReference type="EMBL" id="MFC5458876.1"/>
    </source>
</evidence>
<evidence type="ECO:0000256" key="1">
    <source>
        <dbReference type="SAM" id="SignalP"/>
    </source>
</evidence>
<organism evidence="2 3">
    <name type="scientific">Massilia niabensis</name>
    <dbReference type="NCBI Taxonomy" id="544910"/>
    <lineage>
        <taxon>Bacteria</taxon>
        <taxon>Pseudomonadati</taxon>
        <taxon>Pseudomonadota</taxon>
        <taxon>Betaproteobacteria</taxon>
        <taxon>Burkholderiales</taxon>
        <taxon>Oxalobacteraceae</taxon>
        <taxon>Telluria group</taxon>
        <taxon>Massilia</taxon>
    </lineage>
</organism>
<feature type="signal peptide" evidence="1">
    <location>
        <begin position="1"/>
        <end position="21"/>
    </location>
</feature>
<sequence length="372" mass="41824">MQFKSITLAAFMAAATMNANADSNKQIRIVKHVSPQPGAKAPAEKDMAAYLFVYFKDETHSIHFATSTDGYTFTDINGADPILLGKDVLEQKGVRDPHIMRGPDGAFYMSMTDLHIFAQREGLRGTEWERPGGEYGWGNNRALILMKSFDLINWTHALVHVGGAFPAKYGDIGAAWAPQTIFDKDKNKLMVYFTTRHRTTPDYMVYSYVDSAYNKLETEPQRLFTYPKADKSTIDGDIIQVGDKYHLHYVAHDKPGGLRHAVSDKINEGFVFDPAKVDPETVACEAPMVWRRIGTDKYVLMYDVFGAKPNNMGFSETTDFKNYRNLGRFNEQGSPMKATNFSGPKHGTIMHITAEELERLRAYFGAKGQRAS</sequence>
<feature type="chain" id="PRO_5045810367" evidence="1">
    <location>
        <begin position="22"/>
        <end position="372"/>
    </location>
</feature>
<proteinExistence type="predicted"/>
<keyword evidence="2" id="KW-0378">Hydrolase</keyword>
<gene>
    <name evidence="2" type="ORF">ACFPN5_03515</name>
</gene>
<reference evidence="3" key="1">
    <citation type="journal article" date="2019" name="Int. J. Syst. Evol. Microbiol.">
        <title>The Global Catalogue of Microorganisms (GCM) 10K type strain sequencing project: providing services to taxonomists for standard genome sequencing and annotation.</title>
        <authorList>
            <consortium name="The Broad Institute Genomics Platform"/>
            <consortium name="The Broad Institute Genome Sequencing Center for Infectious Disease"/>
            <person name="Wu L."/>
            <person name="Ma J."/>
        </authorList>
    </citation>
    <scope>NUCLEOTIDE SEQUENCE [LARGE SCALE GENOMIC DNA]</scope>
    <source>
        <strain evidence="3">KACC 12649</strain>
    </source>
</reference>
<evidence type="ECO:0000313" key="3">
    <source>
        <dbReference type="Proteomes" id="UP001596050"/>
    </source>
</evidence>
<dbReference type="EMBL" id="JBHSMU010000004">
    <property type="protein sequence ID" value="MFC5458876.1"/>
    <property type="molecule type" value="Genomic_DNA"/>
</dbReference>
<keyword evidence="1" id="KW-0732">Signal</keyword>
<dbReference type="SUPFAM" id="SSF75005">
    <property type="entry name" value="Arabinanase/levansucrase/invertase"/>
    <property type="match status" value="2"/>
</dbReference>
<dbReference type="CDD" id="cd08983">
    <property type="entry name" value="GH43_Bt3655-like"/>
    <property type="match status" value="1"/>
</dbReference>
<comment type="caution">
    <text evidence="2">The sequence shown here is derived from an EMBL/GenBank/DDBJ whole genome shotgun (WGS) entry which is preliminary data.</text>
</comment>
<protein>
    <submittedName>
        <fullName evidence="2">Glycoside hydrolase family 43 protein</fullName>
    </submittedName>
</protein>
<name>A0ABW0L0P2_9BURK</name>
<dbReference type="InterPro" id="IPR023296">
    <property type="entry name" value="Glyco_hydro_beta-prop_sf"/>
</dbReference>
<dbReference type="Gene3D" id="2.115.10.20">
    <property type="entry name" value="Glycosyl hydrolase domain, family 43"/>
    <property type="match status" value="2"/>
</dbReference>
<keyword evidence="3" id="KW-1185">Reference proteome</keyword>
<dbReference type="InterPro" id="IPR050727">
    <property type="entry name" value="GH43_arabinanases"/>
</dbReference>
<dbReference type="PANTHER" id="PTHR43301">
    <property type="entry name" value="ARABINAN ENDO-1,5-ALPHA-L-ARABINOSIDASE"/>
    <property type="match status" value="1"/>
</dbReference>
<dbReference type="GO" id="GO:0016787">
    <property type="term" value="F:hydrolase activity"/>
    <property type="evidence" value="ECO:0007669"/>
    <property type="project" value="UniProtKB-KW"/>
</dbReference>
<dbReference type="Proteomes" id="UP001596050">
    <property type="component" value="Unassembled WGS sequence"/>
</dbReference>
<dbReference type="RefSeq" id="WP_379780157.1">
    <property type="nucleotide sequence ID" value="NZ_JBHSMU010000004.1"/>
</dbReference>